<sequence>MKKVDGEYSKLTGIYFPVLEHAVSQKKPTELSYWMDDFRHIMGTISHLFGPLSSIFLAKFICFDKTKVQGRLNSLQSVVSVPKDSGAPIQLLHLSFGEVLVDRSASDKFWIDEPAGHTQLIKDCLLCMDRDLHRDVCHISDPILKRNEIEKAVLERHVPPELRYACRYWIRHLENSGPSAIDWRQIEDFLKSHFLHWLEVMSLFGRVSETIYNITGLQSLGKVSDVESPWLTDFLHDAKHFVLKNFQIADEVFIAQVWCSHPRCRSSGGCLKQSFPLSYASCHEPSKCGAQNYRRSRAIQAQLNQ</sequence>
<dbReference type="Proteomes" id="UP000254937">
    <property type="component" value="Unassembled WGS sequence"/>
</dbReference>
<accession>A0A370PFV5</accession>
<gene>
    <name evidence="1" type="ORF">M752DRAFT_302656</name>
</gene>
<evidence type="ECO:0000313" key="1">
    <source>
        <dbReference type="EMBL" id="RDK41075.1"/>
    </source>
</evidence>
<keyword evidence="2" id="KW-1185">Reference proteome</keyword>
<protein>
    <submittedName>
        <fullName evidence="1">Uncharacterized protein</fullName>
    </submittedName>
</protein>
<evidence type="ECO:0000313" key="2">
    <source>
        <dbReference type="Proteomes" id="UP000254937"/>
    </source>
</evidence>
<reference evidence="1 2" key="1">
    <citation type="submission" date="2018-07" db="EMBL/GenBank/DDBJ databases">
        <title>Section-level genome sequencing of Aspergillus section Nigri to investigate inter- and intra-species variation.</title>
        <authorList>
            <consortium name="DOE Joint Genome Institute"/>
            <person name="Vesth T.C."/>
            <person name="Nybo J.L."/>
            <person name="Theobald S."/>
            <person name="Frisvad J.C."/>
            <person name="Larsen T.O."/>
            <person name="Nielsen K.F."/>
            <person name="Hoof J.B."/>
            <person name="Brandl J."/>
            <person name="Salamov A."/>
            <person name="Riley R."/>
            <person name="Gladden J.M."/>
            <person name="Phatale P."/>
            <person name="Nielsen M.T."/>
            <person name="Lyhne E.K."/>
            <person name="Kogle M.E."/>
            <person name="Strasser K."/>
            <person name="McDonnell E."/>
            <person name="Barry K."/>
            <person name="Clum A."/>
            <person name="Chen C."/>
            <person name="Nolan M."/>
            <person name="Sandor L."/>
            <person name="Kuo A."/>
            <person name="Lipzen A."/>
            <person name="Hainaut M."/>
            <person name="Drula E."/>
            <person name="Tsang A."/>
            <person name="Magnuson J.K."/>
            <person name="Henrissat B."/>
            <person name="Wiebenga A."/>
            <person name="Simmons B.A."/>
            <person name="Makela M.R."/>
            <person name="De vries R.P."/>
            <person name="Grigoriev I.V."/>
            <person name="Mortensen U.H."/>
            <person name="Baker S.E."/>
            <person name="Andersen M.R."/>
        </authorList>
    </citation>
    <scope>NUCLEOTIDE SEQUENCE [LARGE SCALE GENOMIC DNA]</scope>
    <source>
        <strain evidence="1 2">ATCC 13157</strain>
    </source>
</reference>
<proteinExistence type="predicted"/>
<name>A0A370PFV5_ASPPH</name>
<dbReference type="EMBL" id="KZ851856">
    <property type="protein sequence ID" value="RDK41075.1"/>
    <property type="molecule type" value="Genomic_DNA"/>
</dbReference>
<organism evidence="1 2">
    <name type="scientific">Aspergillus phoenicis ATCC 13157</name>
    <dbReference type="NCBI Taxonomy" id="1353007"/>
    <lineage>
        <taxon>Eukaryota</taxon>
        <taxon>Fungi</taxon>
        <taxon>Dikarya</taxon>
        <taxon>Ascomycota</taxon>
        <taxon>Pezizomycotina</taxon>
        <taxon>Eurotiomycetes</taxon>
        <taxon>Eurotiomycetidae</taxon>
        <taxon>Eurotiales</taxon>
        <taxon>Aspergillaceae</taxon>
        <taxon>Aspergillus</taxon>
    </lineage>
</organism>
<dbReference type="AlphaFoldDB" id="A0A370PFV5"/>